<dbReference type="PANTHER" id="PTHR46060">
    <property type="entry name" value="MARINER MOS1 TRANSPOSASE-LIKE PROTEIN"/>
    <property type="match status" value="1"/>
</dbReference>
<evidence type="ECO:0000259" key="1">
    <source>
        <dbReference type="Pfam" id="PF17906"/>
    </source>
</evidence>
<sequence>MLSLKIEQRVNLKFLVKLNKTPTECFQMLTGAYGEYCMSRARVFEWHKRFTEGRENVEDDERPGRPSTSRTEENVEKIKQMVRKDRRLSVRMIAETINIDKDTAWKILREDLNMKKVYAKVVHRVLTPEQKECRNKFGPTFCSKLKRTRTFSKSHHILGTL</sequence>
<feature type="domain" description="Mos1 transposase HTH" evidence="1">
    <location>
        <begin position="9"/>
        <end position="53"/>
    </location>
</feature>
<evidence type="ECO:0000313" key="3">
    <source>
        <dbReference type="Proteomes" id="UP000694620"/>
    </source>
</evidence>
<name>A0A8C4SWY0_ERPCA</name>
<dbReference type="GeneTree" id="ENSGT00940000166405"/>
<dbReference type="InterPro" id="IPR041426">
    <property type="entry name" value="Mos1_HTH"/>
</dbReference>
<organism evidence="2 3">
    <name type="scientific">Erpetoichthys calabaricus</name>
    <name type="common">Rope fish</name>
    <name type="synonym">Calamoichthys calabaricus</name>
    <dbReference type="NCBI Taxonomy" id="27687"/>
    <lineage>
        <taxon>Eukaryota</taxon>
        <taxon>Metazoa</taxon>
        <taxon>Chordata</taxon>
        <taxon>Craniata</taxon>
        <taxon>Vertebrata</taxon>
        <taxon>Euteleostomi</taxon>
        <taxon>Actinopterygii</taxon>
        <taxon>Polypteriformes</taxon>
        <taxon>Polypteridae</taxon>
        <taxon>Erpetoichthys</taxon>
    </lineage>
</organism>
<evidence type="ECO:0000313" key="2">
    <source>
        <dbReference type="Ensembl" id="ENSECRP00000022655.1"/>
    </source>
</evidence>
<dbReference type="Pfam" id="PF17906">
    <property type="entry name" value="HTH_48"/>
    <property type="match status" value="1"/>
</dbReference>
<dbReference type="Proteomes" id="UP000694620">
    <property type="component" value="Chromosome 8"/>
</dbReference>
<dbReference type="PANTHER" id="PTHR46060:SF3">
    <property type="entry name" value="PROTEIN GVQW3"/>
    <property type="match status" value="1"/>
</dbReference>
<accession>A0A8C4SWY0</accession>
<proteinExistence type="predicted"/>
<reference evidence="2" key="1">
    <citation type="submission" date="2021-06" db="EMBL/GenBank/DDBJ databases">
        <authorList>
            <consortium name="Wellcome Sanger Institute Data Sharing"/>
        </authorList>
    </citation>
    <scope>NUCLEOTIDE SEQUENCE [LARGE SCALE GENOMIC DNA]</scope>
</reference>
<reference evidence="2" key="2">
    <citation type="submission" date="2025-08" db="UniProtKB">
        <authorList>
            <consortium name="Ensembl"/>
        </authorList>
    </citation>
    <scope>IDENTIFICATION</scope>
</reference>
<reference evidence="2" key="3">
    <citation type="submission" date="2025-09" db="UniProtKB">
        <authorList>
            <consortium name="Ensembl"/>
        </authorList>
    </citation>
    <scope>IDENTIFICATION</scope>
</reference>
<dbReference type="Gene3D" id="1.10.10.1450">
    <property type="match status" value="1"/>
</dbReference>
<dbReference type="AlphaFoldDB" id="A0A8C4SWY0"/>
<dbReference type="InterPro" id="IPR052709">
    <property type="entry name" value="Transposase-MT_Hybrid"/>
</dbReference>
<protein>
    <recommendedName>
        <fullName evidence="1">Mos1 transposase HTH domain-containing protein</fullName>
    </recommendedName>
</protein>
<dbReference type="Ensembl" id="ENSECRT00000023141.1">
    <property type="protein sequence ID" value="ENSECRP00000022655.1"/>
    <property type="gene ID" value="ENSECRG00000015328.1"/>
</dbReference>
<keyword evidence="3" id="KW-1185">Reference proteome</keyword>